<dbReference type="Proteomes" id="UP001500469">
    <property type="component" value="Unassembled WGS sequence"/>
</dbReference>
<reference evidence="2" key="1">
    <citation type="journal article" date="2019" name="Int. J. Syst. Evol. Microbiol.">
        <title>The Global Catalogue of Microorganisms (GCM) 10K type strain sequencing project: providing services to taxonomists for standard genome sequencing and annotation.</title>
        <authorList>
            <consortium name="The Broad Institute Genomics Platform"/>
            <consortium name="The Broad Institute Genome Sequencing Center for Infectious Disease"/>
            <person name="Wu L."/>
            <person name="Ma J."/>
        </authorList>
    </citation>
    <scope>NUCLEOTIDE SEQUENCE [LARGE SCALE GENOMIC DNA]</scope>
    <source>
        <strain evidence="2">JCM 16112</strain>
    </source>
</reference>
<dbReference type="EMBL" id="BAAAFI010000047">
    <property type="protein sequence ID" value="GAA0880819.1"/>
    <property type="molecule type" value="Genomic_DNA"/>
</dbReference>
<proteinExistence type="predicted"/>
<keyword evidence="2" id="KW-1185">Reference proteome</keyword>
<organism evidence="1 2">
    <name type="scientific">Algoriphagus jejuensis</name>
    <dbReference type="NCBI Taxonomy" id="419934"/>
    <lineage>
        <taxon>Bacteria</taxon>
        <taxon>Pseudomonadati</taxon>
        <taxon>Bacteroidota</taxon>
        <taxon>Cytophagia</taxon>
        <taxon>Cytophagales</taxon>
        <taxon>Cyclobacteriaceae</taxon>
        <taxon>Algoriphagus</taxon>
    </lineage>
</organism>
<name>A0ABP3YH77_9BACT</name>
<evidence type="ECO:0000313" key="2">
    <source>
        <dbReference type="Proteomes" id="UP001500469"/>
    </source>
</evidence>
<comment type="caution">
    <text evidence="1">The sequence shown here is derived from an EMBL/GenBank/DDBJ whole genome shotgun (WGS) entry which is preliminary data.</text>
</comment>
<protein>
    <submittedName>
        <fullName evidence="1">Uncharacterized protein</fullName>
    </submittedName>
</protein>
<accession>A0ABP3YH77</accession>
<evidence type="ECO:0000313" key="1">
    <source>
        <dbReference type="EMBL" id="GAA0880819.1"/>
    </source>
</evidence>
<gene>
    <name evidence="1" type="ORF">GCM10009119_37890</name>
</gene>
<sequence length="50" mass="5647">MRIKTFKTKPNLKAGFVLEEIVAAASGQDAKALNFEKRTIPIGYHDEERI</sequence>